<sequence length="123" mass="13426">MAGSPETSIARESRVTVGLPAKTWTRDEGECGRRQDGSSHDSIAHDAKLVDNKSRVRSLPRQPRSMLESGCDENSAIFRDAAAASATHQRDTDVDIPQAQVTAVQMLTLPVDIRAHRTPHGRL</sequence>
<evidence type="ECO:0000256" key="1">
    <source>
        <dbReference type="SAM" id="MobiDB-lite"/>
    </source>
</evidence>
<protein>
    <submittedName>
        <fullName evidence="2">Uncharacterized protein</fullName>
    </submittedName>
</protein>
<name>A0A077QZ56_9BASI</name>
<reference evidence="2" key="1">
    <citation type="journal article" date="2014" name="Genome Biol. Evol.">
        <title>Gene Loss Rather Than Gene Gain Is Associated with a Host Jump from Monocots to Dicots in the Smut Fungus Melanopsichium pennsylvanicum.</title>
        <authorList>
            <person name="Sharma R."/>
            <person name="Mishra B."/>
            <person name="Runge F."/>
            <person name="Thines M."/>
        </authorList>
    </citation>
    <scope>NUCLEOTIDE SEQUENCE</scope>
    <source>
        <strain evidence="2">4</strain>
    </source>
</reference>
<evidence type="ECO:0000313" key="2">
    <source>
        <dbReference type="EMBL" id="CDI51807.1"/>
    </source>
</evidence>
<feature type="compositionally biased region" description="Basic and acidic residues" evidence="1">
    <location>
        <begin position="24"/>
        <end position="43"/>
    </location>
</feature>
<dbReference type="AlphaFoldDB" id="A0A077QZ56"/>
<accession>A0A077QZ56</accession>
<dbReference type="EMBL" id="HG529519">
    <property type="protein sequence ID" value="CDI51807.1"/>
    <property type="molecule type" value="Genomic_DNA"/>
</dbReference>
<feature type="region of interest" description="Disordered" evidence="1">
    <location>
        <begin position="1"/>
        <end position="43"/>
    </location>
</feature>
<organism evidence="2">
    <name type="scientific">Melanopsichium pennsylvanicum 4</name>
    <dbReference type="NCBI Taxonomy" id="1398559"/>
    <lineage>
        <taxon>Eukaryota</taxon>
        <taxon>Fungi</taxon>
        <taxon>Dikarya</taxon>
        <taxon>Basidiomycota</taxon>
        <taxon>Ustilaginomycotina</taxon>
        <taxon>Ustilaginomycetes</taxon>
        <taxon>Ustilaginales</taxon>
        <taxon>Ustilaginaceae</taxon>
        <taxon>Melanopsichium</taxon>
    </lineage>
</organism>
<proteinExistence type="predicted"/>